<keyword evidence="2" id="KW-0812">Transmembrane</keyword>
<feature type="transmembrane region" description="Helical" evidence="2">
    <location>
        <begin position="249"/>
        <end position="274"/>
    </location>
</feature>
<dbReference type="EMBL" id="CAKKTJ010000281">
    <property type="protein sequence ID" value="CAH0478940.1"/>
    <property type="molecule type" value="Genomic_DNA"/>
</dbReference>
<proteinExistence type="predicted"/>
<gene>
    <name evidence="4" type="ORF">PBS001_LOCUS688</name>
    <name evidence="3" type="ORF">PBS003_LOCUS5615</name>
</gene>
<dbReference type="InterPro" id="IPR036908">
    <property type="entry name" value="RlpA-like_sf"/>
</dbReference>
<dbReference type="Proteomes" id="UP001158986">
    <property type="component" value="Unassembled WGS sequence"/>
</dbReference>
<dbReference type="AlphaFoldDB" id="A0AAU9L051"/>
<dbReference type="Gene3D" id="2.40.40.10">
    <property type="entry name" value="RlpA-like domain"/>
    <property type="match status" value="1"/>
</dbReference>
<dbReference type="Gene3D" id="2.60.40.760">
    <property type="entry name" value="Expansin, cellulose-binding-like domain"/>
    <property type="match status" value="1"/>
</dbReference>
<evidence type="ECO:0008006" key="7">
    <source>
        <dbReference type="Google" id="ProtNLM"/>
    </source>
</evidence>
<dbReference type="PANTHER" id="PTHR31836:SF21">
    <property type="entry name" value="EXPANSIN-LIKE PROTEIN 7"/>
    <property type="match status" value="1"/>
</dbReference>
<dbReference type="Proteomes" id="UP001160483">
    <property type="component" value="Unassembled WGS sequence"/>
</dbReference>
<sequence length="306" mass="32380">MPAMVVAIDSTLYSGHSMPYTLGTLSAGTCSFMFDPGVGDYYATINREQWNSSLNCGRCAEVISGDITVAATVYIVDECPQCNIGGLGLSPIVLQQLNGKSPRDTIKWKFTDCLGHGNIEYCTNSLSNSSWLAVQPVNSITGIAKMKIANRDVTMLDSGYYFLLKGEPTVDMSAVDIEILSISGDTITEKLSLTPGKCTAGTSNFKVRALKSNNFETLIPGSEYKAGQVGPADDTMLASTMSAPSSSGLHLLLVAPVVLAALGSIVAGAFAYVAKRKKLTELRKSVTSPFSTLSSPAILSDSIAKM</sequence>
<dbReference type="InterPro" id="IPR051477">
    <property type="entry name" value="Expansin_CellWall"/>
</dbReference>
<evidence type="ECO:0000313" key="6">
    <source>
        <dbReference type="Proteomes" id="UP001160483"/>
    </source>
</evidence>
<keyword evidence="2" id="KW-0472">Membrane</keyword>
<evidence type="ECO:0000256" key="2">
    <source>
        <dbReference type="SAM" id="Phobius"/>
    </source>
</evidence>
<keyword evidence="1" id="KW-0732">Signal</keyword>
<organism evidence="3 6">
    <name type="scientific">Peronospora belbahrii</name>
    <dbReference type="NCBI Taxonomy" id="622444"/>
    <lineage>
        <taxon>Eukaryota</taxon>
        <taxon>Sar</taxon>
        <taxon>Stramenopiles</taxon>
        <taxon>Oomycota</taxon>
        <taxon>Peronosporomycetes</taxon>
        <taxon>Peronosporales</taxon>
        <taxon>Peronosporaceae</taxon>
        <taxon>Peronospora</taxon>
    </lineage>
</organism>
<dbReference type="CDD" id="cd22271">
    <property type="entry name" value="DPBB_EXP_N-like"/>
    <property type="match status" value="1"/>
</dbReference>
<dbReference type="PANTHER" id="PTHR31836">
    <property type="match status" value="1"/>
</dbReference>
<keyword evidence="5" id="KW-1185">Reference proteome</keyword>
<comment type="caution">
    <text evidence="3">The sequence shown here is derived from an EMBL/GenBank/DDBJ whole genome shotgun (WGS) entry which is preliminary data.</text>
</comment>
<dbReference type="EMBL" id="CAKLCB010000047">
    <property type="protein sequence ID" value="CAH0513905.1"/>
    <property type="molecule type" value="Genomic_DNA"/>
</dbReference>
<evidence type="ECO:0000313" key="4">
    <source>
        <dbReference type="EMBL" id="CAH0513905.1"/>
    </source>
</evidence>
<reference evidence="3 5" key="1">
    <citation type="submission" date="2021-11" db="EMBL/GenBank/DDBJ databases">
        <authorList>
            <person name="Islam A."/>
            <person name="Islam S."/>
            <person name="Flora M.S."/>
            <person name="Rahman M."/>
            <person name="Ziaur R.M."/>
            <person name="Epstein J.H."/>
            <person name="Hassan M."/>
            <person name="Klassen M."/>
            <person name="Woodard K."/>
            <person name="Webb A."/>
            <person name="Webby R.J."/>
            <person name="El Zowalaty M.E."/>
        </authorList>
    </citation>
    <scope>NUCLEOTIDE SEQUENCE</scope>
    <source>
        <strain evidence="4">Pbs1</strain>
        <strain evidence="3">Pbs3</strain>
    </source>
</reference>
<evidence type="ECO:0000313" key="3">
    <source>
        <dbReference type="EMBL" id="CAH0478940.1"/>
    </source>
</evidence>
<name>A0AAU9L051_9STRA</name>
<evidence type="ECO:0000313" key="5">
    <source>
        <dbReference type="Proteomes" id="UP001158986"/>
    </source>
</evidence>
<dbReference type="SUPFAM" id="SSF50685">
    <property type="entry name" value="Barwin-like endoglucanases"/>
    <property type="match status" value="1"/>
</dbReference>
<accession>A0AAU9L051</accession>
<keyword evidence="2" id="KW-1133">Transmembrane helix</keyword>
<evidence type="ECO:0000256" key="1">
    <source>
        <dbReference type="ARBA" id="ARBA00022729"/>
    </source>
</evidence>
<dbReference type="InterPro" id="IPR036749">
    <property type="entry name" value="Expansin_CBD_sf"/>
</dbReference>
<protein>
    <recommendedName>
        <fullName evidence="7">Expansin-like EG45 domain-containing protein</fullName>
    </recommendedName>
</protein>